<gene>
    <name evidence="1" type="ORF">H4683_002488</name>
</gene>
<protein>
    <recommendedName>
        <fullName evidence="3">Branched-chain amino acid aminotransferase</fullName>
    </recommendedName>
</protein>
<evidence type="ECO:0000313" key="1">
    <source>
        <dbReference type="EMBL" id="MBE1555383.1"/>
    </source>
</evidence>
<proteinExistence type="predicted"/>
<organism evidence="1 2">
    <name type="scientific">Sporosarcina limicola</name>
    <dbReference type="NCBI Taxonomy" id="34101"/>
    <lineage>
        <taxon>Bacteria</taxon>
        <taxon>Bacillati</taxon>
        <taxon>Bacillota</taxon>
        <taxon>Bacilli</taxon>
        <taxon>Bacillales</taxon>
        <taxon>Caryophanaceae</taxon>
        <taxon>Sporosarcina</taxon>
    </lineage>
</organism>
<evidence type="ECO:0000313" key="2">
    <source>
        <dbReference type="Proteomes" id="UP000658225"/>
    </source>
</evidence>
<keyword evidence="2" id="KW-1185">Reference proteome</keyword>
<dbReference type="Proteomes" id="UP000658225">
    <property type="component" value="Unassembled WGS sequence"/>
</dbReference>
<evidence type="ECO:0008006" key="3">
    <source>
        <dbReference type="Google" id="ProtNLM"/>
    </source>
</evidence>
<dbReference type="RefSeq" id="WP_192599115.1">
    <property type="nucleotide sequence ID" value="NZ_JADBEL010000013.1"/>
</dbReference>
<reference evidence="1" key="1">
    <citation type="submission" date="2020-10" db="EMBL/GenBank/DDBJ databases">
        <title>Genomic Encyclopedia of Type Strains, Phase IV (KMG-IV): sequencing the most valuable type-strain genomes for metagenomic binning, comparative biology and taxonomic classification.</title>
        <authorList>
            <person name="Goeker M."/>
        </authorList>
    </citation>
    <scope>NUCLEOTIDE SEQUENCE</scope>
    <source>
        <strain evidence="1">DSM 13886</strain>
    </source>
</reference>
<dbReference type="EMBL" id="JADBEL010000013">
    <property type="protein sequence ID" value="MBE1555383.1"/>
    <property type="molecule type" value="Genomic_DNA"/>
</dbReference>
<accession>A0A927MIT0</accession>
<name>A0A927MIT0_9BACL</name>
<sequence>MLNKQMTNYIANNVNNNEIELNNFEKVYAEKHQLVPQDVTIVDKGFHTSVIERCNKETEEVIRTETDNFLNESASYLKKNLNEFLFVESNTFEIIGVDGIALEFDDVFETYTALFGLKLQKKYGPAIKAFLDTHLQGDNTKYSVMFSGEDGLWDMNFALSYIEGFNDELSFEQVLKMVYLFIFKLSEAVEDDK</sequence>
<comment type="caution">
    <text evidence="1">The sequence shown here is derived from an EMBL/GenBank/DDBJ whole genome shotgun (WGS) entry which is preliminary data.</text>
</comment>
<dbReference type="AlphaFoldDB" id="A0A927MIT0"/>